<name>A0A0C9T703_SPHS4</name>
<organism evidence="2 3">
    <name type="scientific">Sphaerobolus stellatus (strain SS14)</name>
    <dbReference type="NCBI Taxonomy" id="990650"/>
    <lineage>
        <taxon>Eukaryota</taxon>
        <taxon>Fungi</taxon>
        <taxon>Dikarya</taxon>
        <taxon>Basidiomycota</taxon>
        <taxon>Agaricomycotina</taxon>
        <taxon>Agaricomycetes</taxon>
        <taxon>Phallomycetidae</taxon>
        <taxon>Geastrales</taxon>
        <taxon>Sphaerobolaceae</taxon>
        <taxon>Sphaerobolus</taxon>
    </lineage>
</organism>
<dbReference type="AlphaFoldDB" id="A0A0C9T703"/>
<dbReference type="HOGENOM" id="CLU_187067_0_0_1"/>
<proteinExistence type="predicted"/>
<dbReference type="Pfam" id="PF20151">
    <property type="entry name" value="DUF6533"/>
    <property type="match status" value="1"/>
</dbReference>
<gene>
    <name evidence="2" type="ORF">M422DRAFT_274419</name>
</gene>
<evidence type="ECO:0000313" key="2">
    <source>
        <dbReference type="EMBL" id="KIJ24743.1"/>
    </source>
</evidence>
<dbReference type="EMBL" id="KN837461">
    <property type="protein sequence ID" value="KIJ24743.1"/>
    <property type="molecule type" value="Genomic_DNA"/>
</dbReference>
<evidence type="ECO:0000259" key="1">
    <source>
        <dbReference type="Pfam" id="PF20151"/>
    </source>
</evidence>
<sequence length="65" mass="7256">MEGPALAELFKDINNQSTAYIDVAIIALVIYDSFLTIGDEVLFIWSKKISLGSVLYLLAQYCCLH</sequence>
<dbReference type="InterPro" id="IPR045340">
    <property type="entry name" value="DUF6533"/>
</dbReference>
<evidence type="ECO:0000313" key="3">
    <source>
        <dbReference type="Proteomes" id="UP000054279"/>
    </source>
</evidence>
<reference evidence="2 3" key="1">
    <citation type="submission" date="2014-06" db="EMBL/GenBank/DDBJ databases">
        <title>Evolutionary Origins and Diversification of the Mycorrhizal Mutualists.</title>
        <authorList>
            <consortium name="DOE Joint Genome Institute"/>
            <consortium name="Mycorrhizal Genomics Consortium"/>
            <person name="Kohler A."/>
            <person name="Kuo A."/>
            <person name="Nagy L.G."/>
            <person name="Floudas D."/>
            <person name="Copeland A."/>
            <person name="Barry K.W."/>
            <person name="Cichocki N."/>
            <person name="Veneault-Fourrey C."/>
            <person name="LaButti K."/>
            <person name="Lindquist E.A."/>
            <person name="Lipzen A."/>
            <person name="Lundell T."/>
            <person name="Morin E."/>
            <person name="Murat C."/>
            <person name="Riley R."/>
            <person name="Ohm R."/>
            <person name="Sun H."/>
            <person name="Tunlid A."/>
            <person name="Henrissat B."/>
            <person name="Grigoriev I.V."/>
            <person name="Hibbett D.S."/>
            <person name="Martin F."/>
        </authorList>
    </citation>
    <scope>NUCLEOTIDE SEQUENCE [LARGE SCALE GENOMIC DNA]</scope>
    <source>
        <strain evidence="2 3">SS14</strain>
    </source>
</reference>
<protein>
    <recommendedName>
        <fullName evidence="1">DUF6533 domain-containing protein</fullName>
    </recommendedName>
</protein>
<feature type="domain" description="DUF6533" evidence="1">
    <location>
        <begin position="20"/>
        <end position="62"/>
    </location>
</feature>
<dbReference type="OrthoDB" id="3354157at2759"/>
<accession>A0A0C9T703</accession>
<dbReference type="Proteomes" id="UP000054279">
    <property type="component" value="Unassembled WGS sequence"/>
</dbReference>
<keyword evidence="3" id="KW-1185">Reference proteome</keyword>